<feature type="region of interest" description="Disordered" evidence="1">
    <location>
        <begin position="64"/>
        <end position="105"/>
    </location>
</feature>
<dbReference type="RefSeq" id="WP_146588480.1">
    <property type="nucleotide sequence ID" value="NZ_SJPO01000007.1"/>
</dbReference>
<evidence type="ECO:0000313" key="2">
    <source>
        <dbReference type="EMBL" id="TWT75587.1"/>
    </source>
</evidence>
<dbReference type="EMBL" id="SJPO01000007">
    <property type="protein sequence ID" value="TWT75587.1"/>
    <property type="molecule type" value="Genomic_DNA"/>
</dbReference>
<evidence type="ECO:0000313" key="3">
    <source>
        <dbReference type="Proteomes" id="UP000318478"/>
    </source>
</evidence>
<feature type="region of interest" description="Disordered" evidence="1">
    <location>
        <begin position="125"/>
        <end position="151"/>
    </location>
</feature>
<organism evidence="2 3">
    <name type="scientific">Posidoniimonas polymericola</name>
    <dbReference type="NCBI Taxonomy" id="2528002"/>
    <lineage>
        <taxon>Bacteria</taxon>
        <taxon>Pseudomonadati</taxon>
        <taxon>Planctomycetota</taxon>
        <taxon>Planctomycetia</taxon>
        <taxon>Pirellulales</taxon>
        <taxon>Lacipirellulaceae</taxon>
        <taxon>Posidoniimonas</taxon>
    </lineage>
</organism>
<evidence type="ECO:0000256" key="1">
    <source>
        <dbReference type="SAM" id="MobiDB-lite"/>
    </source>
</evidence>
<gene>
    <name evidence="2" type="ORF">Pla123a_30970</name>
</gene>
<sequence length="151" mass="15812">MNPVIPDGTVAPIVDALRQLHAELQLAVERPLDPELRRELKKVAAASHHSLATLETAHQTAQAELAAKQQKADAAAAANRQKIAAQQQKLAPTAEAPPAARPAIDPTLAARLAAELLGRQAVEPADANDGLQTGDVLDGWDWKKPPAGATG</sequence>
<dbReference type="Proteomes" id="UP000318478">
    <property type="component" value="Unassembled WGS sequence"/>
</dbReference>
<name>A0A5C5YL60_9BACT</name>
<proteinExistence type="predicted"/>
<protein>
    <submittedName>
        <fullName evidence="2">Uncharacterized protein</fullName>
    </submittedName>
</protein>
<dbReference type="AlphaFoldDB" id="A0A5C5YL60"/>
<accession>A0A5C5YL60</accession>
<reference evidence="2 3" key="1">
    <citation type="submission" date="2019-02" db="EMBL/GenBank/DDBJ databases">
        <title>Deep-cultivation of Planctomycetes and their phenomic and genomic characterization uncovers novel biology.</title>
        <authorList>
            <person name="Wiegand S."/>
            <person name="Jogler M."/>
            <person name="Boedeker C."/>
            <person name="Pinto D."/>
            <person name="Vollmers J."/>
            <person name="Rivas-Marin E."/>
            <person name="Kohn T."/>
            <person name="Peeters S.H."/>
            <person name="Heuer A."/>
            <person name="Rast P."/>
            <person name="Oberbeckmann S."/>
            <person name="Bunk B."/>
            <person name="Jeske O."/>
            <person name="Meyerdierks A."/>
            <person name="Storesund J.E."/>
            <person name="Kallscheuer N."/>
            <person name="Luecker S."/>
            <person name="Lage O.M."/>
            <person name="Pohl T."/>
            <person name="Merkel B.J."/>
            <person name="Hornburger P."/>
            <person name="Mueller R.-W."/>
            <person name="Bruemmer F."/>
            <person name="Labrenz M."/>
            <person name="Spormann A.M."/>
            <person name="Op Den Camp H."/>
            <person name="Overmann J."/>
            <person name="Amann R."/>
            <person name="Jetten M.S.M."/>
            <person name="Mascher T."/>
            <person name="Medema M.H."/>
            <person name="Devos D.P."/>
            <person name="Kaster A.-K."/>
            <person name="Ovreas L."/>
            <person name="Rohde M."/>
            <person name="Galperin M.Y."/>
            <person name="Jogler C."/>
        </authorList>
    </citation>
    <scope>NUCLEOTIDE SEQUENCE [LARGE SCALE GENOMIC DNA]</scope>
    <source>
        <strain evidence="2 3">Pla123a</strain>
    </source>
</reference>
<comment type="caution">
    <text evidence="2">The sequence shown here is derived from an EMBL/GenBank/DDBJ whole genome shotgun (WGS) entry which is preliminary data.</text>
</comment>
<keyword evidence="3" id="KW-1185">Reference proteome</keyword>